<evidence type="ECO:0008006" key="4">
    <source>
        <dbReference type="Google" id="ProtNLM"/>
    </source>
</evidence>
<dbReference type="RefSeq" id="WP_301788477.1">
    <property type="nucleotide sequence ID" value="NZ_JASMRJ010000037.1"/>
</dbReference>
<accession>A0AAW7T1N2</accession>
<evidence type="ECO:0000313" key="3">
    <source>
        <dbReference type="Proteomes" id="UP001171620"/>
    </source>
</evidence>
<organism evidence="2 3">
    <name type="scientific">Burkholderia vietnamiensis</name>
    <dbReference type="NCBI Taxonomy" id="60552"/>
    <lineage>
        <taxon>Bacteria</taxon>
        <taxon>Pseudomonadati</taxon>
        <taxon>Pseudomonadota</taxon>
        <taxon>Betaproteobacteria</taxon>
        <taxon>Burkholderiales</taxon>
        <taxon>Burkholderiaceae</taxon>
        <taxon>Burkholderia</taxon>
        <taxon>Burkholderia cepacia complex</taxon>
    </lineage>
</organism>
<name>A0AAW7T1N2_BURVI</name>
<proteinExistence type="predicted"/>
<dbReference type="AlphaFoldDB" id="A0AAW7T1N2"/>
<protein>
    <recommendedName>
        <fullName evidence="4">C1q domain-containing protein</fullName>
    </recommendedName>
</protein>
<dbReference type="Gene3D" id="2.60.120.40">
    <property type="match status" value="1"/>
</dbReference>
<dbReference type="Proteomes" id="UP001171620">
    <property type="component" value="Unassembled WGS sequence"/>
</dbReference>
<dbReference type="SUPFAM" id="SSF49842">
    <property type="entry name" value="TNF-like"/>
    <property type="match status" value="1"/>
</dbReference>
<reference evidence="2" key="1">
    <citation type="submission" date="2023-07" db="EMBL/GenBank/DDBJ databases">
        <title>A collection of bacterial strains from the Burkholderia cepacia Research Laboratory and Repository.</title>
        <authorList>
            <person name="Lipuma J."/>
            <person name="Spilker T."/>
            <person name="Caverly L."/>
        </authorList>
    </citation>
    <scope>NUCLEOTIDE SEQUENCE</scope>
    <source>
        <strain evidence="2">AU44268</strain>
    </source>
</reference>
<dbReference type="EMBL" id="JAUJRV010000008">
    <property type="protein sequence ID" value="MDN7795826.1"/>
    <property type="molecule type" value="Genomic_DNA"/>
</dbReference>
<feature type="signal peptide" evidence="1">
    <location>
        <begin position="1"/>
        <end position="17"/>
    </location>
</feature>
<sequence>MKKILLALLAVPAIVFGQTYPSPTFSSLTLQNPLTVANGGTGAATSTAARASLGAASSGSNSDITNLLGTMHSPTSPPASVCTGGSYATGFACDLSNLDYAIGTNITGAATLGQPSTGYLIMPNMHSVYTYWSSTSGWNQSTSGADGRTGDGAFFTTVNQYGQGDAWGAFYNIFVSGAKPGASSWLANPAGAMIGGQNFAGANGVYLQGLGDINLNDNGFDVTGIAEILNLYRTNDAGALGTTWIGSRIQSSGTKKVDALYSGTGPSTFGLDLSGMTGGSGGIILPPNVGIYGNASNSGSFPNTVNPGNAEIVYSSSANAWQVLTGGAQQFNITSNNINAQVPVTVSAAGNALNVTSTTSSTSATTGAITTAGGLGVAGAVNVGGALSASGNDALLYNNSSAQSIPNNAATTITGWTKVSDRVNANFNPSTGTFTAPATGYYKVDAQVTFASGAGIVGGSYLCQILVNGSAVAVGSKFSETTANVARSTSVSAVVSMTAGQTLTIQAYQNSGSAVTLVSSASQTLLSISRIP</sequence>
<feature type="chain" id="PRO_5043375722" description="C1q domain-containing protein" evidence="1">
    <location>
        <begin position="18"/>
        <end position="532"/>
    </location>
</feature>
<gene>
    <name evidence="2" type="ORF">QZM33_12870</name>
</gene>
<evidence type="ECO:0000256" key="1">
    <source>
        <dbReference type="SAM" id="SignalP"/>
    </source>
</evidence>
<dbReference type="InterPro" id="IPR008983">
    <property type="entry name" value="Tumour_necrosis_fac-like_dom"/>
</dbReference>
<keyword evidence="1" id="KW-0732">Signal</keyword>
<comment type="caution">
    <text evidence="2">The sequence shown here is derived from an EMBL/GenBank/DDBJ whole genome shotgun (WGS) entry which is preliminary data.</text>
</comment>
<evidence type="ECO:0000313" key="2">
    <source>
        <dbReference type="EMBL" id="MDN7795826.1"/>
    </source>
</evidence>